<protein>
    <recommendedName>
        <fullName evidence="4">DUF2802 domain-containing protein</fullName>
    </recommendedName>
</protein>
<evidence type="ECO:0008006" key="4">
    <source>
        <dbReference type="Google" id="ProtNLM"/>
    </source>
</evidence>
<keyword evidence="1" id="KW-0812">Transmembrane</keyword>
<evidence type="ECO:0000313" key="3">
    <source>
        <dbReference type="Proteomes" id="UP000242502"/>
    </source>
</evidence>
<reference evidence="2 3" key="1">
    <citation type="journal article" date="2016" name="Appl. Environ. Microbiol.">
        <title>Lack of Overt Genome Reduction in the Bryostatin-Producing Bryozoan Symbiont "Candidatus Endobugula sertula".</title>
        <authorList>
            <person name="Miller I.J."/>
            <person name="Vanee N."/>
            <person name="Fong S.S."/>
            <person name="Lim-Fong G.E."/>
            <person name="Kwan J.C."/>
        </authorList>
    </citation>
    <scope>NUCLEOTIDE SEQUENCE [LARGE SCALE GENOMIC DNA]</scope>
    <source>
        <strain evidence="2">AB1-4</strain>
    </source>
</reference>
<feature type="transmembrane region" description="Helical" evidence="1">
    <location>
        <begin position="16"/>
        <end position="33"/>
    </location>
</feature>
<sequence length="160" mass="18313">MIDLNVLSAWSGLPEAQLLWVMIGFGVVLYFVWGGQRHRRIQLLYQKVERLQHDLLAANNSVMGMGQQLLMLEKKFYAEEQTKKNIDHHKQTLEAKVNQLQNIEHLQNSKAARDKQADNQVIYEEARQLLLQGLDIPSVMKSTSLSHAEVSLISALHKTL</sequence>
<dbReference type="EMBL" id="MDLC01000022">
    <property type="protein sequence ID" value="ODS23711.1"/>
    <property type="molecule type" value="Genomic_DNA"/>
</dbReference>
<accession>A0A1D2QQ60</accession>
<evidence type="ECO:0000256" key="1">
    <source>
        <dbReference type="SAM" id="Phobius"/>
    </source>
</evidence>
<comment type="caution">
    <text evidence="2">The sequence shown here is derived from an EMBL/GenBank/DDBJ whole genome shotgun (WGS) entry which is preliminary data.</text>
</comment>
<dbReference type="STRING" id="62101.AB835_07380"/>
<keyword evidence="1" id="KW-1133">Transmembrane helix</keyword>
<dbReference type="Proteomes" id="UP000242502">
    <property type="component" value="Unassembled WGS sequence"/>
</dbReference>
<dbReference type="InterPro" id="IPR021244">
    <property type="entry name" value="DUF2802"/>
</dbReference>
<organism evidence="2 3">
    <name type="scientific">Candidatus Endobugula sertula</name>
    <name type="common">Bugula neritina bacterial symbiont</name>
    <dbReference type="NCBI Taxonomy" id="62101"/>
    <lineage>
        <taxon>Bacteria</taxon>
        <taxon>Pseudomonadati</taxon>
        <taxon>Pseudomonadota</taxon>
        <taxon>Gammaproteobacteria</taxon>
        <taxon>Cellvibrionales</taxon>
        <taxon>Cellvibrionaceae</taxon>
        <taxon>Candidatus Endobugula</taxon>
    </lineage>
</organism>
<name>A0A1D2QQ60_9GAMM</name>
<keyword evidence="1" id="KW-0472">Membrane</keyword>
<dbReference type="AlphaFoldDB" id="A0A1D2QQ60"/>
<proteinExistence type="predicted"/>
<evidence type="ECO:0000313" key="2">
    <source>
        <dbReference type="EMBL" id="ODS23711.1"/>
    </source>
</evidence>
<dbReference type="Pfam" id="PF10975">
    <property type="entry name" value="DUF2802"/>
    <property type="match status" value="1"/>
</dbReference>
<gene>
    <name evidence="2" type="ORF">AB835_07380</name>
</gene>